<dbReference type="CDD" id="cd06225">
    <property type="entry name" value="HAMP"/>
    <property type="match status" value="1"/>
</dbReference>
<dbReference type="SMART" id="SM00304">
    <property type="entry name" value="HAMP"/>
    <property type="match status" value="1"/>
</dbReference>
<sequence length="674" mass="74129">MAGENIKSGFQWKIGQKLFAVFLILVLVPNILIGYFSYRSATQTLDVQLLNSANKQVENLSTIIDRVVVPIMKDTDVLARSLPQSVYQDMIKDEKTNLASNPQVQSTLKQFKAVHTDDTEVIGLATEDGRFAMEPQSPLSKEYDARTREWYTKAMEQKGQVIISKPYVSAASKNIVVSVAKTTDDGHGVTVVNLSLKKYVTDTVNAAKVGTQGFAFILDESQKIITHPTIAAGEVPHDDSYKSFYEQQSGVLSAQIDGKPSRIVFTTNKITGWKIAGVLYDSELDELKKPIITQTVGMIIISILLSLVILYVINRIFVHPLKQMTRLSKQLAAGNLTETHITVKNRDELGDLAQAFNSLALQLRQLIEDLLKNAQNLNQVTDVLNSEVTEVANASSKIAEMNSRVTKGSMDQAQGISEISRTMQESVLAVSNFAEVASEIGEITEQTHQRAKEGTSIVSDSLNQMRTINSAVLHSSNLVETLMQKTLEIDNFATVINEIANQTNLLSLNASIEAARAGEHGRGFAVVAQEVKKLAVQSADSATQITNLILEINKETRKSVESLTMVQQEVEDGLALSSKVETLLSDIIEDMAKINDEIQNLSSISEEVAAGSEEVSASVEDLSNIANSNSRDSSDTLSNIEKQQESLHELMEQVKIVLDTAQQIRNNVQNYKLR</sequence>
<dbReference type="Pfam" id="PF00672">
    <property type="entry name" value="HAMP"/>
    <property type="match status" value="1"/>
</dbReference>
<dbReference type="CDD" id="cd11386">
    <property type="entry name" value="MCP_signal"/>
    <property type="match status" value="1"/>
</dbReference>
<dbReference type="PROSITE" id="PS50111">
    <property type="entry name" value="CHEMOTAXIS_TRANSDUC_2"/>
    <property type="match status" value="1"/>
</dbReference>
<name>A0A220MMZ1_9BACL</name>
<dbReference type="EMBL" id="CP018145">
    <property type="protein sequence ID" value="ASJ56514.1"/>
    <property type="molecule type" value="Genomic_DNA"/>
</dbReference>
<dbReference type="Pfam" id="PF02743">
    <property type="entry name" value="dCache_1"/>
    <property type="match status" value="1"/>
</dbReference>
<evidence type="ECO:0000256" key="10">
    <source>
        <dbReference type="PROSITE-ProRule" id="PRU00284"/>
    </source>
</evidence>
<evidence type="ECO:0000256" key="1">
    <source>
        <dbReference type="ARBA" id="ARBA00004651"/>
    </source>
</evidence>
<feature type="transmembrane region" description="Helical" evidence="12">
    <location>
        <begin position="296"/>
        <end position="318"/>
    </location>
</feature>
<evidence type="ECO:0000256" key="3">
    <source>
        <dbReference type="ARBA" id="ARBA00022481"/>
    </source>
</evidence>
<keyword evidence="3" id="KW-0488">Methylation</keyword>
<feature type="coiled-coil region" evidence="11">
    <location>
        <begin position="360"/>
        <end position="387"/>
    </location>
</feature>
<evidence type="ECO:0000256" key="5">
    <source>
        <dbReference type="ARBA" id="ARBA00022692"/>
    </source>
</evidence>
<dbReference type="RefSeq" id="WP_088910090.1">
    <property type="nucleotide sequence ID" value="NZ_CP018145.1"/>
</dbReference>
<comment type="subcellular location">
    <subcellularLocation>
        <location evidence="1">Cell membrane</location>
        <topology evidence="1">Multi-pass membrane protein</topology>
    </subcellularLocation>
</comment>
<dbReference type="SUPFAM" id="SSF58104">
    <property type="entry name" value="Methyl-accepting chemotaxis protein (MCP) signaling domain"/>
    <property type="match status" value="1"/>
</dbReference>
<feature type="domain" description="HAMP" evidence="14">
    <location>
        <begin position="315"/>
        <end position="368"/>
    </location>
</feature>
<proteinExistence type="inferred from homology"/>
<keyword evidence="4" id="KW-0145">Chemotaxis</keyword>
<accession>A0A220MMZ1</accession>
<protein>
    <recommendedName>
        <fullName evidence="17">Chemotaxis protein</fullName>
    </recommendedName>
</protein>
<dbReference type="SUPFAM" id="SSF103190">
    <property type="entry name" value="Sensory domain-like"/>
    <property type="match status" value="1"/>
</dbReference>
<dbReference type="InterPro" id="IPR033479">
    <property type="entry name" value="dCache_1"/>
</dbReference>
<evidence type="ECO:0000256" key="7">
    <source>
        <dbReference type="ARBA" id="ARBA00023136"/>
    </source>
</evidence>
<keyword evidence="8 10" id="KW-0807">Transducer</keyword>
<dbReference type="SMART" id="SM00283">
    <property type="entry name" value="MA"/>
    <property type="match status" value="1"/>
</dbReference>
<evidence type="ECO:0008006" key="17">
    <source>
        <dbReference type="Google" id="ProtNLM"/>
    </source>
</evidence>
<comment type="similarity">
    <text evidence="9">Belongs to the methyl-accepting chemotaxis (MCP) protein family.</text>
</comment>
<keyword evidence="2" id="KW-1003">Cell membrane</keyword>
<evidence type="ECO:0000256" key="11">
    <source>
        <dbReference type="SAM" id="Coils"/>
    </source>
</evidence>
<evidence type="ECO:0000259" key="14">
    <source>
        <dbReference type="PROSITE" id="PS50885"/>
    </source>
</evidence>
<feature type="domain" description="Methyl-accepting transducer" evidence="13">
    <location>
        <begin position="387"/>
        <end position="623"/>
    </location>
</feature>
<evidence type="ECO:0000256" key="12">
    <source>
        <dbReference type="SAM" id="Phobius"/>
    </source>
</evidence>
<dbReference type="Gene3D" id="6.10.340.10">
    <property type="match status" value="1"/>
</dbReference>
<dbReference type="Proteomes" id="UP000197781">
    <property type="component" value="Chromosome"/>
</dbReference>
<evidence type="ECO:0000313" key="15">
    <source>
        <dbReference type="EMBL" id="ASJ56514.1"/>
    </source>
</evidence>
<keyword evidence="6 12" id="KW-1133">Transmembrane helix</keyword>
<evidence type="ECO:0000313" key="16">
    <source>
        <dbReference type="Proteomes" id="UP000197781"/>
    </source>
</evidence>
<dbReference type="Gene3D" id="1.10.287.950">
    <property type="entry name" value="Methyl-accepting chemotaxis protein"/>
    <property type="match status" value="1"/>
</dbReference>
<dbReference type="InterPro" id="IPR029151">
    <property type="entry name" value="Sensor-like_sf"/>
</dbReference>
<dbReference type="PANTHER" id="PTHR32089:SF114">
    <property type="entry name" value="METHYL-ACCEPTING CHEMOTAXIS PROTEIN MCPB"/>
    <property type="match status" value="1"/>
</dbReference>
<evidence type="ECO:0000256" key="8">
    <source>
        <dbReference type="ARBA" id="ARBA00023224"/>
    </source>
</evidence>
<evidence type="ECO:0000256" key="2">
    <source>
        <dbReference type="ARBA" id="ARBA00022475"/>
    </source>
</evidence>
<feature type="transmembrane region" description="Helical" evidence="12">
    <location>
        <begin position="18"/>
        <end position="38"/>
    </location>
</feature>
<organism evidence="15 16">
    <name type="scientific">Brevibacillus formosus</name>
    <dbReference type="NCBI Taxonomy" id="54913"/>
    <lineage>
        <taxon>Bacteria</taxon>
        <taxon>Bacillati</taxon>
        <taxon>Bacillota</taxon>
        <taxon>Bacilli</taxon>
        <taxon>Bacillales</taxon>
        <taxon>Paenibacillaceae</taxon>
        <taxon>Brevibacillus</taxon>
    </lineage>
</organism>
<evidence type="ECO:0000259" key="13">
    <source>
        <dbReference type="PROSITE" id="PS50111"/>
    </source>
</evidence>
<dbReference type="Pfam" id="PF00015">
    <property type="entry name" value="MCPsignal"/>
    <property type="match status" value="1"/>
</dbReference>
<keyword evidence="5 12" id="KW-0812">Transmembrane</keyword>
<dbReference type="PANTHER" id="PTHR32089">
    <property type="entry name" value="METHYL-ACCEPTING CHEMOTAXIS PROTEIN MCPB"/>
    <property type="match status" value="1"/>
</dbReference>
<keyword evidence="7 12" id="KW-0472">Membrane</keyword>
<keyword evidence="11" id="KW-0175">Coiled coil</keyword>
<feature type="coiled-coil region" evidence="11">
    <location>
        <begin position="640"/>
        <end position="667"/>
    </location>
</feature>
<dbReference type="AlphaFoldDB" id="A0A220MMZ1"/>
<dbReference type="PROSITE" id="PS50885">
    <property type="entry name" value="HAMP"/>
    <property type="match status" value="1"/>
</dbReference>
<dbReference type="GO" id="GO:0007165">
    <property type="term" value="P:signal transduction"/>
    <property type="evidence" value="ECO:0007669"/>
    <property type="project" value="UniProtKB-KW"/>
</dbReference>
<reference evidence="15 16" key="1">
    <citation type="submission" date="2016-11" db="EMBL/GenBank/DDBJ databases">
        <authorList>
            <person name="Jaros S."/>
            <person name="Januszkiewicz K."/>
            <person name="Wedrychowicz H."/>
        </authorList>
    </citation>
    <scope>NUCLEOTIDE SEQUENCE [LARGE SCALE GENOMIC DNA]</scope>
    <source>
        <strain evidence="15 16">NF2</strain>
    </source>
</reference>
<evidence type="ECO:0000256" key="9">
    <source>
        <dbReference type="ARBA" id="ARBA00029447"/>
    </source>
</evidence>
<dbReference type="KEGG" id="bfm:BP422_24890"/>
<dbReference type="InterPro" id="IPR003660">
    <property type="entry name" value="HAMP_dom"/>
</dbReference>
<evidence type="ECO:0000256" key="4">
    <source>
        <dbReference type="ARBA" id="ARBA00022500"/>
    </source>
</evidence>
<dbReference type="Gene3D" id="3.30.450.20">
    <property type="entry name" value="PAS domain"/>
    <property type="match status" value="2"/>
</dbReference>
<gene>
    <name evidence="15" type="ORF">BP422_24890</name>
</gene>
<dbReference type="CDD" id="cd18773">
    <property type="entry name" value="PDC1_HK_sensor"/>
    <property type="match status" value="1"/>
</dbReference>
<dbReference type="CDD" id="cd12912">
    <property type="entry name" value="PDC2_MCP_like"/>
    <property type="match status" value="1"/>
</dbReference>
<dbReference type="InterPro" id="IPR004089">
    <property type="entry name" value="MCPsignal_dom"/>
</dbReference>
<evidence type="ECO:0000256" key="6">
    <source>
        <dbReference type="ARBA" id="ARBA00022989"/>
    </source>
</evidence>
<dbReference type="GO" id="GO:0006935">
    <property type="term" value="P:chemotaxis"/>
    <property type="evidence" value="ECO:0007669"/>
    <property type="project" value="UniProtKB-KW"/>
</dbReference>
<dbReference type="GO" id="GO:0005886">
    <property type="term" value="C:plasma membrane"/>
    <property type="evidence" value="ECO:0007669"/>
    <property type="project" value="UniProtKB-SubCell"/>
</dbReference>